<evidence type="ECO:0000313" key="2">
    <source>
        <dbReference type="EMBL" id="CAK0868977.1"/>
    </source>
</evidence>
<organism evidence="2 3">
    <name type="scientific">Prorocentrum cordatum</name>
    <dbReference type="NCBI Taxonomy" id="2364126"/>
    <lineage>
        <taxon>Eukaryota</taxon>
        <taxon>Sar</taxon>
        <taxon>Alveolata</taxon>
        <taxon>Dinophyceae</taxon>
        <taxon>Prorocentrales</taxon>
        <taxon>Prorocentraceae</taxon>
        <taxon>Prorocentrum</taxon>
    </lineage>
</organism>
<dbReference type="EMBL" id="CAUYUJ010016804">
    <property type="protein sequence ID" value="CAK0868977.1"/>
    <property type="molecule type" value="Genomic_DNA"/>
</dbReference>
<evidence type="ECO:0000313" key="3">
    <source>
        <dbReference type="Proteomes" id="UP001189429"/>
    </source>
</evidence>
<evidence type="ECO:0000256" key="1">
    <source>
        <dbReference type="SAM" id="MobiDB-lite"/>
    </source>
</evidence>
<gene>
    <name evidence="2" type="ORF">PCOR1329_LOCUS55479</name>
</gene>
<keyword evidence="3" id="KW-1185">Reference proteome</keyword>
<feature type="region of interest" description="Disordered" evidence="1">
    <location>
        <begin position="269"/>
        <end position="290"/>
    </location>
</feature>
<evidence type="ECO:0008006" key="4">
    <source>
        <dbReference type="Google" id="ProtNLM"/>
    </source>
</evidence>
<reference evidence="2" key="1">
    <citation type="submission" date="2023-10" db="EMBL/GenBank/DDBJ databases">
        <authorList>
            <person name="Chen Y."/>
            <person name="Shah S."/>
            <person name="Dougan E. K."/>
            <person name="Thang M."/>
            <person name="Chan C."/>
        </authorList>
    </citation>
    <scope>NUCLEOTIDE SEQUENCE [LARGE SCALE GENOMIC DNA]</scope>
</reference>
<feature type="compositionally biased region" description="Low complexity" evidence="1">
    <location>
        <begin position="272"/>
        <end position="289"/>
    </location>
</feature>
<feature type="compositionally biased region" description="Low complexity" evidence="1">
    <location>
        <begin position="37"/>
        <end position="63"/>
    </location>
</feature>
<dbReference type="Proteomes" id="UP001189429">
    <property type="component" value="Unassembled WGS sequence"/>
</dbReference>
<feature type="compositionally biased region" description="Gly residues" evidence="1">
    <location>
        <begin position="22"/>
        <end position="31"/>
    </location>
</feature>
<feature type="region of interest" description="Disordered" evidence="1">
    <location>
        <begin position="1"/>
        <end position="118"/>
    </location>
</feature>
<name>A0ABN9VAR4_9DINO</name>
<feature type="compositionally biased region" description="Low complexity" evidence="1">
    <location>
        <begin position="8"/>
        <end position="21"/>
    </location>
</feature>
<feature type="compositionally biased region" description="Low complexity" evidence="1">
    <location>
        <begin position="105"/>
        <end position="118"/>
    </location>
</feature>
<protein>
    <recommendedName>
        <fullName evidence="4">Biogenesis of lysosome-related organelles complex 1 subunit 7</fullName>
    </recommendedName>
</protein>
<comment type="caution">
    <text evidence="2">The sequence shown here is derived from an EMBL/GenBank/DDBJ whole genome shotgun (WGS) entry which is preliminary data.</text>
</comment>
<feature type="region of interest" description="Disordered" evidence="1">
    <location>
        <begin position="194"/>
        <end position="247"/>
    </location>
</feature>
<accession>A0ABN9VAR4</accession>
<feature type="compositionally biased region" description="Low complexity" evidence="1">
    <location>
        <begin position="211"/>
        <end position="226"/>
    </location>
</feature>
<sequence length="427" mass="44607">MRGGGAAGAARGEAARGRAVQSGGGVGGQAGGDADEVGGSLSESSSAGSAAARGTRAAAGRSGTCTKEPRGQGRGGVARGGGREKLSWKATFIDLRDDERQGSLSPRPSSEPCSESSSRCSAYFDADRICTALLSKQMEEAWASNCRETMKKLLSADPKSDSKDETHKEGADGRAVLHVGDACSSLAQASTTVTYQSRAKGRTGASTDAIGSGLSESSSTGSVSASTAMRGSVCAKSPWRQRPGSVAKMEGREKLSWKATFIDLCADERQGSLSPRPSSEPCSESPSSSAFFDADRINTAALSKHMEAAWASNSRETMRTSLEKRRLSAAAAAIDSIPEQLSSVVHNKAQSLAESVKTDLSLVQKAIRSSGGDDDAVDVAIDQLDRIPGIIRSSFDSKIMEANGAIRMKLSAIIQRFKAMLPRARKW</sequence>
<proteinExistence type="predicted"/>